<dbReference type="Gene3D" id="3.30.70.270">
    <property type="match status" value="1"/>
</dbReference>
<feature type="compositionally biased region" description="Polar residues" evidence="1">
    <location>
        <begin position="237"/>
        <end position="251"/>
    </location>
</feature>
<name>A0A1X7VSF8_AMPQE</name>
<dbReference type="InParanoid" id="A0A1X7VSF8"/>
<feature type="domain" description="Reverse transcriptase/retrotransposon-derived protein RNase H-like" evidence="2">
    <location>
        <begin position="147"/>
        <end position="233"/>
    </location>
</feature>
<dbReference type="Pfam" id="PF17919">
    <property type="entry name" value="RT_RNaseH_2"/>
    <property type="match status" value="1"/>
</dbReference>
<feature type="compositionally biased region" description="Low complexity" evidence="1">
    <location>
        <begin position="263"/>
        <end position="293"/>
    </location>
</feature>
<dbReference type="InterPro" id="IPR041577">
    <property type="entry name" value="RT_RNaseH_2"/>
</dbReference>
<feature type="region of interest" description="Disordered" evidence="1">
    <location>
        <begin position="52"/>
        <end position="84"/>
    </location>
</feature>
<evidence type="ECO:0000313" key="3">
    <source>
        <dbReference type="EnsemblMetazoa" id="Aqu2.1.43027_001"/>
    </source>
</evidence>
<dbReference type="InterPro" id="IPR043128">
    <property type="entry name" value="Rev_trsase/Diguanyl_cyclase"/>
</dbReference>
<dbReference type="SUPFAM" id="SSF56672">
    <property type="entry name" value="DNA/RNA polymerases"/>
    <property type="match status" value="1"/>
</dbReference>
<proteinExistence type="predicted"/>
<dbReference type="PANTHER" id="PTHR33064">
    <property type="entry name" value="POL PROTEIN"/>
    <property type="match status" value="1"/>
</dbReference>
<feature type="region of interest" description="Disordered" evidence="1">
    <location>
        <begin position="237"/>
        <end position="312"/>
    </location>
</feature>
<dbReference type="InterPro" id="IPR051320">
    <property type="entry name" value="Viral_Replic_Matur_Polypro"/>
</dbReference>
<sequence length="370" mass="41033">MVLAAATKQSDDLETIAALADKIGEVATPTVNSIETPPLLAEVEQKRSRITNLPTLVQSLQRPPRSRSKSRPRDSRQRSASPTPSSLCWYHNCLVVFISMTSTVERNAAQTFPRFMDMVLHGLEFAYIYIDDVLVATSDEVEHKKHCTQIFDRFKTKSTLAKATLLSHPKPDSPTAVMSDASDIAVKPVLQDFIDNQWKPITYFSHNITPNEARCSTYDTELLAVYLSIRHFRGGRQKSQNAPVVSSSGQSLEEPKPLEINNSSTTSDSGPGSSSIRTSNSSSQSSEHISAKSTDIASSPQDAPVQPVNHSFPSTKIGTKSRFFNLKCYEQYGWIEYSIEGDAVFCHACRFFAHATIMAEDRFVSIGFRD</sequence>
<organism evidence="3">
    <name type="scientific">Amphimedon queenslandica</name>
    <name type="common">Sponge</name>
    <dbReference type="NCBI Taxonomy" id="400682"/>
    <lineage>
        <taxon>Eukaryota</taxon>
        <taxon>Metazoa</taxon>
        <taxon>Porifera</taxon>
        <taxon>Demospongiae</taxon>
        <taxon>Heteroscleromorpha</taxon>
        <taxon>Haplosclerida</taxon>
        <taxon>Niphatidae</taxon>
        <taxon>Amphimedon</taxon>
    </lineage>
</organism>
<dbReference type="AlphaFoldDB" id="A0A1X7VSF8"/>
<dbReference type="EnsemblMetazoa" id="Aqu2.1.43027_001">
    <property type="protein sequence ID" value="Aqu2.1.43027_001"/>
    <property type="gene ID" value="Aqu2.1.43027"/>
</dbReference>
<accession>A0A1X7VSF8</accession>
<protein>
    <recommendedName>
        <fullName evidence="2">Reverse transcriptase/retrotransposon-derived protein RNase H-like domain-containing protein</fullName>
    </recommendedName>
</protein>
<dbReference type="PANTHER" id="PTHR33064:SF37">
    <property type="entry name" value="RIBONUCLEASE H"/>
    <property type="match status" value="1"/>
</dbReference>
<evidence type="ECO:0000256" key="1">
    <source>
        <dbReference type="SAM" id="MobiDB-lite"/>
    </source>
</evidence>
<evidence type="ECO:0000259" key="2">
    <source>
        <dbReference type="Pfam" id="PF17919"/>
    </source>
</evidence>
<reference evidence="3" key="1">
    <citation type="submission" date="2017-05" db="UniProtKB">
        <authorList>
            <consortium name="EnsemblMetazoa"/>
        </authorList>
    </citation>
    <scope>IDENTIFICATION</scope>
</reference>
<dbReference type="InterPro" id="IPR043502">
    <property type="entry name" value="DNA/RNA_pol_sf"/>
</dbReference>